<dbReference type="Gene3D" id="1.25.40.10">
    <property type="entry name" value="Tetratricopeptide repeat domain"/>
    <property type="match status" value="2"/>
</dbReference>
<dbReference type="EMBL" id="JAAIYP010000037">
    <property type="protein sequence ID" value="NFV80557.1"/>
    <property type="molecule type" value="Genomic_DNA"/>
</dbReference>
<evidence type="ECO:0000313" key="1">
    <source>
        <dbReference type="EMBL" id="NFV80557.1"/>
    </source>
</evidence>
<comment type="caution">
    <text evidence="1">The sequence shown here is derived from an EMBL/GenBank/DDBJ whole genome shotgun (WGS) entry which is preliminary data.</text>
</comment>
<evidence type="ECO:0008006" key="3">
    <source>
        <dbReference type="Google" id="ProtNLM"/>
    </source>
</evidence>
<dbReference type="InterPro" id="IPR011990">
    <property type="entry name" value="TPR-like_helical_dom_sf"/>
</dbReference>
<accession>A0A7C9QUD2</accession>
<sequence>MSEAIAQLEAAIADFEAKLAVEPEAAFPAHAEALLNLSAALVEAEQPEAALEAAEQGVEQYRRLFLAQPADFALELASALNSLSIRLSELGRDDDGRTAGDEALVLARKAVEIVPDQARFVQVSVLMNQSGRSWRAGQSLRAIEEMGTAVDVFRDGGEALYSFLGTLVDALHRNAMALSEAGRWDEAVMVRRMTVKAFPPEHVPAPVDHLLALTLQQAAFALSRDGHAGEALPLVEEAAELARALAEAQPQQYRLFLAQSLANLASRQHEAHADAEALETAVEAVNVFQEVAEVDAASAIVPLAATLETFASILATLGYQDQARNVLAQREQLQSAMRPVQE</sequence>
<name>A0A7C9QUD2_9PROT</name>
<dbReference type="SUPFAM" id="SSF48452">
    <property type="entry name" value="TPR-like"/>
    <property type="match status" value="2"/>
</dbReference>
<gene>
    <name evidence="1" type="ORF">G4223_10595</name>
</gene>
<reference evidence="1 2" key="1">
    <citation type="submission" date="2020-02" db="EMBL/GenBank/DDBJ databases">
        <authorList>
            <person name="Dziuba M."/>
            <person name="Kuznetsov B."/>
            <person name="Mardanov A."/>
            <person name="Ravin N."/>
            <person name="Grouzdev D."/>
        </authorList>
    </citation>
    <scope>NUCLEOTIDE SEQUENCE [LARGE SCALE GENOMIC DNA]</scope>
    <source>
        <strain evidence="1 2">SpK</strain>
    </source>
</reference>
<proteinExistence type="predicted"/>
<organism evidence="1 2">
    <name type="scientific">Magnetospirillum aberrantis SpK</name>
    <dbReference type="NCBI Taxonomy" id="908842"/>
    <lineage>
        <taxon>Bacteria</taxon>
        <taxon>Pseudomonadati</taxon>
        <taxon>Pseudomonadota</taxon>
        <taxon>Alphaproteobacteria</taxon>
        <taxon>Rhodospirillales</taxon>
        <taxon>Rhodospirillaceae</taxon>
        <taxon>Magnetospirillum</taxon>
    </lineage>
</organism>
<evidence type="ECO:0000313" key="2">
    <source>
        <dbReference type="Proteomes" id="UP000480684"/>
    </source>
</evidence>
<dbReference type="Proteomes" id="UP000480684">
    <property type="component" value="Unassembled WGS sequence"/>
</dbReference>
<dbReference type="RefSeq" id="WP_163679007.1">
    <property type="nucleotide sequence ID" value="NZ_JAAIYP010000037.1"/>
</dbReference>
<keyword evidence="2" id="KW-1185">Reference proteome</keyword>
<protein>
    <recommendedName>
        <fullName evidence="3">Tetratricopeptide repeat protein</fullName>
    </recommendedName>
</protein>
<dbReference type="AlphaFoldDB" id="A0A7C9QUD2"/>